<reference evidence="1" key="2">
    <citation type="journal article" date="2015" name="Fish Shellfish Immunol.">
        <title>Early steps in the European eel (Anguilla anguilla)-Vibrio vulnificus interaction in the gills: Role of the RtxA13 toxin.</title>
        <authorList>
            <person name="Callol A."/>
            <person name="Pajuelo D."/>
            <person name="Ebbesson L."/>
            <person name="Teles M."/>
            <person name="MacKenzie S."/>
            <person name="Amaro C."/>
        </authorList>
    </citation>
    <scope>NUCLEOTIDE SEQUENCE</scope>
</reference>
<sequence>MLCDTYYITLQAFSQTFLSRETYTTFTQHLHCIHLYSWMYTGAMQVKHLAQWYSGGVLPGNRPLYVCKSQNITTEYHADAFDRAQSLQIDLYKLTSFCFFFLRIKV</sequence>
<evidence type="ECO:0000313" key="1">
    <source>
        <dbReference type="EMBL" id="JAI07393.1"/>
    </source>
</evidence>
<name>A0A0E9XXE6_ANGAN</name>
<organism evidence="1">
    <name type="scientific">Anguilla anguilla</name>
    <name type="common">European freshwater eel</name>
    <name type="synonym">Muraena anguilla</name>
    <dbReference type="NCBI Taxonomy" id="7936"/>
    <lineage>
        <taxon>Eukaryota</taxon>
        <taxon>Metazoa</taxon>
        <taxon>Chordata</taxon>
        <taxon>Craniata</taxon>
        <taxon>Vertebrata</taxon>
        <taxon>Euteleostomi</taxon>
        <taxon>Actinopterygii</taxon>
        <taxon>Neopterygii</taxon>
        <taxon>Teleostei</taxon>
        <taxon>Anguilliformes</taxon>
        <taxon>Anguillidae</taxon>
        <taxon>Anguilla</taxon>
    </lineage>
</organism>
<protein>
    <submittedName>
        <fullName evidence="1">Uncharacterized protein</fullName>
    </submittedName>
</protein>
<proteinExistence type="predicted"/>
<dbReference type="EMBL" id="GBXM01001185">
    <property type="protein sequence ID" value="JAI07393.1"/>
    <property type="molecule type" value="Transcribed_RNA"/>
</dbReference>
<accession>A0A0E9XXE6</accession>
<reference evidence="1" key="1">
    <citation type="submission" date="2014-11" db="EMBL/GenBank/DDBJ databases">
        <authorList>
            <person name="Amaro Gonzalez C."/>
        </authorList>
    </citation>
    <scope>NUCLEOTIDE SEQUENCE</scope>
</reference>
<dbReference type="AlphaFoldDB" id="A0A0E9XXE6"/>